<gene>
    <name evidence="4" type="ORF">HYH03_015222</name>
</gene>
<feature type="region of interest" description="Disordered" evidence="1">
    <location>
        <begin position="99"/>
        <end position="258"/>
    </location>
</feature>
<dbReference type="OrthoDB" id="2143914at2759"/>
<keyword evidence="5" id="KW-1185">Reference proteome</keyword>
<feature type="compositionally biased region" description="Low complexity" evidence="1">
    <location>
        <begin position="183"/>
        <end position="233"/>
    </location>
</feature>
<name>A0A835XNP4_9CHLO</name>
<accession>A0A835XNP4</accession>
<protein>
    <submittedName>
        <fullName evidence="4">Uncharacterized protein</fullName>
    </submittedName>
</protein>
<evidence type="ECO:0000259" key="2">
    <source>
        <dbReference type="PROSITE" id="PS50090"/>
    </source>
</evidence>
<feature type="region of interest" description="Disordered" evidence="1">
    <location>
        <begin position="661"/>
        <end position="694"/>
    </location>
</feature>
<organism evidence="4 5">
    <name type="scientific">Edaphochlamys debaryana</name>
    <dbReference type="NCBI Taxonomy" id="47281"/>
    <lineage>
        <taxon>Eukaryota</taxon>
        <taxon>Viridiplantae</taxon>
        <taxon>Chlorophyta</taxon>
        <taxon>core chlorophytes</taxon>
        <taxon>Chlorophyceae</taxon>
        <taxon>CS clade</taxon>
        <taxon>Chlamydomonadales</taxon>
        <taxon>Chlamydomonadales incertae sedis</taxon>
        <taxon>Edaphochlamys</taxon>
    </lineage>
</organism>
<dbReference type="PROSITE" id="PS50090">
    <property type="entry name" value="MYB_LIKE"/>
    <property type="match status" value="1"/>
</dbReference>
<feature type="compositionally biased region" description="Polar residues" evidence="1">
    <location>
        <begin position="612"/>
        <end position="621"/>
    </location>
</feature>
<dbReference type="Gene3D" id="1.10.10.60">
    <property type="entry name" value="Homeodomain-like"/>
    <property type="match status" value="1"/>
</dbReference>
<evidence type="ECO:0000256" key="1">
    <source>
        <dbReference type="SAM" id="MobiDB-lite"/>
    </source>
</evidence>
<comment type="caution">
    <text evidence="4">The sequence shown here is derived from an EMBL/GenBank/DDBJ whole genome shotgun (WGS) entry which is preliminary data.</text>
</comment>
<evidence type="ECO:0000313" key="5">
    <source>
        <dbReference type="Proteomes" id="UP000612055"/>
    </source>
</evidence>
<proteinExistence type="predicted"/>
<dbReference type="Proteomes" id="UP000612055">
    <property type="component" value="Unassembled WGS sequence"/>
</dbReference>
<dbReference type="InterPro" id="IPR017930">
    <property type="entry name" value="Myb_dom"/>
</dbReference>
<dbReference type="InterPro" id="IPR001005">
    <property type="entry name" value="SANT/Myb"/>
</dbReference>
<dbReference type="SUPFAM" id="SSF46689">
    <property type="entry name" value="Homeodomain-like"/>
    <property type="match status" value="1"/>
</dbReference>
<dbReference type="PROSITE" id="PS51294">
    <property type="entry name" value="HTH_MYB"/>
    <property type="match status" value="1"/>
</dbReference>
<dbReference type="Pfam" id="PF00249">
    <property type="entry name" value="Myb_DNA-binding"/>
    <property type="match status" value="1"/>
</dbReference>
<dbReference type="SMART" id="SM00717">
    <property type="entry name" value="SANT"/>
    <property type="match status" value="1"/>
</dbReference>
<sequence length="779" mass="78770">MTWSPRDEEQVLRLHVSIGPRWSEIAQLLPTGRTATQVKSLWYGKLRAKSFRRRSLLGLYVRNLAAMKEGAAESAAARNEAYALALQQHAATAAAIAQAVGGGGGGGDSSDGDGTSGAGGSGRALRAGGDGGCRSAAGSMGGGGGRLVPEPDGADGGVEQPMLGVAEAAAQRRAWHGASRGMPPGSASPHSLLPLPLGGQLQPLPLALQAGGPQPQPLSPQQQQRSPPHGQQLHRAGRFDAAMPPPPPPPHGGHAEPYHNAAAMMPYGQQRHQAQGGGGPAAAPGAGFASASLEGHGGRAWAAGVAAGGFNDVKPSGLRAAAAAGRFSGPTGLGGGGGGSAWGPAGALGAGSGGEAAFAGARHWGQGNGRGTHAPAVMPLGVGADRALDTLDLSAVRHTRNSGSLHPDRLAQAHQTPPAAAWIKAEAGAQAWDPQPPPPMAWCGGGGGAARSAEVAARSPYGVAPLDLAAHHGSAAGRRSEHRPAGARLQAHQHDAWQADTEQRLLSYPHSLGPPSQQDQPMEFARHLAAGPTAIAATAHAQHWMGGGGAASAGPEAGAPPQPSARTAAGGAPWPHPERLHTAAAAGPSAAGGSGSSRQRRGGHGMAEPSAHASQRLTPAQQGPRGADEGAADGGGRLLPGSHALAHRDWGSYDEALPQHSLERRSSRAPEAAEPEGGTAHRASHRPPRSAPAGFPAALRSWGLRELCFPEAWMPPPGPHWRHTAPPVPSKALGAGIAAAVEEFEGPPAAVQELLERMGMLLPREQGLLPTLLRYLNGK</sequence>
<feature type="region of interest" description="Disordered" evidence="1">
    <location>
        <begin position="545"/>
        <end position="643"/>
    </location>
</feature>
<feature type="compositionally biased region" description="Gly residues" evidence="1">
    <location>
        <begin position="100"/>
        <end position="132"/>
    </location>
</feature>
<evidence type="ECO:0000259" key="3">
    <source>
        <dbReference type="PROSITE" id="PS51294"/>
    </source>
</evidence>
<feature type="domain" description="Myb-like" evidence="2">
    <location>
        <begin position="1"/>
        <end position="46"/>
    </location>
</feature>
<dbReference type="EMBL" id="JAEHOE010000117">
    <property type="protein sequence ID" value="KAG2486128.1"/>
    <property type="molecule type" value="Genomic_DNA"/>
</dbReference>
<dbReference type="InterPro" id="IPR009057">
    <property type="entry name" value="Homeodomain-like_sf"/>
</dbReference>
<reference evidence="4" key="1">
    <citation type="journal article" date="2020" name="bioRxiv">
        <title>Comparative genomics of Chlamydomonas.</title>
        <authorList>
            <person name="Craig R.J."/>
            <person name="Hasan A.R."/>
            <person name="Ness R.W."/>
            <person name="Keightley P.D."/>
        </authorList>
    </citation>
    <scope>NUCLEOTIDE SEQUENCE</scope>
    <source>
        <strain evidence="4">CCAP 11/70</strain>
    </source>
</reference>
<feature type="domain" description="HTH myb-type" evidence="3">
    <location>
        <begin position="1"/>
        <end position="50"/>
    </location>
</feature>
<dbReference type="CDD" id="cd00167">
    <property type="entry name" value="SANT"/>
    <property type="match status" value="1"/>
</dbReference>
<dbReference type="AlphaFoldDB" id="A0A835XNP4"/>
<evidence type="ECO:0000313" key="4">
    <source>
        <dbReference type="EMBL" id="KAG2486128.1"/>
    </source>
</evidence>